<dbReference type="Gene3D" id="1.25.40.180">
    <property type="match status" value="2"/>
</dbReference>
<feature type="compositionally biased region" description="Basic and acidic residues" evidence="7">
    <location>
        <begin position="126"/>
        <end position="136"/>
    </location>
</feature>
<dbReference type="InterPro" id="IPR003890">
    <property type="entry name" value="MIF4G-like_typ-3"/>
</dbReference>
<dbReference type="InterPro" id="IPR003891">
    <property type="entry name" value="Initiation_fac_eIF4g_MI"/>
</dbReference>
<dbReference type="GO" id="GO:0006417">
    <property type="term" value="P:regulation of translation"/>
    <property type="evidence" value="ECO:0007669"/>
    <property type="project" value="UniProtKB-KW"/>
</dbReference>
<reference evidence="9 10" key="1">
    <citation type="submission" date="2024-01" db="EMBL/GenBank/DDBJ databases">
        <title>The complete chloroplast genome sequence of Lithospermum erythrorhizon: insights into the phylogenetic relationship among Boraginaceae species and the maternal lineages of purple gromwells.</title>
        <authorList>
            <person name="Okada T."/>
            <person name="Watanabe K."/>
        </authorList>
    </citation>
    <scope>NUCLEOTIDE SEQUENCE [LARGE SCALE GENOMIC DNA]</scope>
</reference>
<feature type="region of interest" description="Disordered" evidence="7">
    <location>
        <begin position="612"/>
        <end position="653"/>
    </location>
</feature>
<evidence type="ECO:0000256" key="4">
    <source>
        <dbReference type="ARBA" id="ARBA00022917"/>
    </source>
</evidence>
<dbReference type="InterPro" id="IPR016024">
    <property type="entry name" value="ARM-type_fold"/>
</dbReference>
<dbReference type="GO" id="GO:0003729">
    <property type="term" value="F:mRNA binding"/>
    <property type="evidence" value="ECO:0007669"/>
    <property type="project" value="TreeGrafter"/>
</dbReference>
<evidence type="ECO:0000256" key="2">
    <source>
        <dbReference type="ARBA" id="ARBA00022540"/>
    </source>
</evidence>
<feature type="compositionally biased region" description="Polar residues" evidence="7">
    <location>
        <begin position="51"/>
        <end position="63"/>
    </location>
</feature>
<keyword evidence="3" id="KW-0810">Translation regulation</keyword>
<keyword evidence="10" id="KW-1185">Reference proteome</keyword>
<feature type="compositionally biased region" description="Basic and acidic residues" evidence="7">
    <location>
        <begin position="278"/>
        <end position="287"/>
    </location>
</feature>
<dbReference type="SMART" id="SM00543">
    <property type="entry name" value="MIF4G"/>
    <property type="match status" value="1"/>
</dbReference>
<organism evidence="9 10">
    <name type="scientific">Lithospermum erythrorhizon</name>
    <name type="common">Purple gromwell</name>
    <name type="synonym">Lithospermum officinale var. erythrorhizon</name>
    <dbReference type="NCBI Taxonomy" id="34254"/>
    <lineage>
        <taxon>Eukaryota</taxon>
        <taxon>Viridiplantae</taxon>
        <taxon>Streptophyta</taxon>
        <taxon>Embryophyta</taxon>
        <taxon>Tracheophyta</taxon>
        <taxon>Spermatophyta</taxon>
        <taxon>Magnoliopsida</taxon>
        <taxon>eudicotyledons</taxon>
        <taxon>Gunneridae</taxon>
        <taxon>Pentapetalae</taxon>
        <taxon>asterids</taxon>
        <taxon>lamiids</taxon>
        <taxon>Boraginales</taxon>
        <taxon>Boraginaceae</taxon>
        <taxon>Boraginoideae</taxon>
        <taxon>Lithospermeae</taxon>
        <taxon>Lithospermum</taxon>
    </lineage>
</organism>
<evidence type="ECO:0000256" key="6">
    <source>
        <dbReference type="ARBA" id="ARBA00075135"/>
    </source>
</evidence>
<evidence type="ECO:0000256" key="7">
    <source>
        <dbReference type="SAM" id="MobiDB-lite"/>
    </source>
</evidence>
<comment type="caution">
    <text evidence="9">The sequence shown here is derived from an EMBL/GenBank/DDBJ whole genome shotgun (WGS) entry which is preliminary data.</text>
</comment>
<dbReference type="Pfam" id="PF02854">
    <property type="entry name" value="MIF4G"/>
    <property type="match status" value="1"/>
</dbReference>
<evidence type="ECO:0000259" key="8">
    <source>
        <dbReference type="PROSITE" id="PS51366"/>
    </source>
</evidence>
<dbReference type="FunFam" id="1.25.40.180:FF:000024">
    <property type="entry name" value="Eukaryotic translation initiation factor 4G"/>
    <property type="match status" value="1"/>
</dbReference>
<keyword evidence="4" id="KW-0648">Protein biosynthesis</keyword>
<feature type="region of interest" description="Disordered" evidence="7">
    <location>
        <begin position="51"/>
        <end position="176"/>
    </location>
</feature>
<dbReference type="Proteomes" id="UP001454036">
    <property type="component" value="Unassembled WGS sequence"/>
</dbReference>
<evidence type="ECO:0000313" key="9">
    <source>
        <dbReference type="EMBL" id="GAA0146046.1"/>
    </source>
</evidence>
<dbReference type="PROSITE" id="PS51366">
    <property type="entry name" value="MI"/>
    <property type="match status" value="1"/>
</dbReference>
<feature type="compositionally biased region" description="Polar residues" evidence="7">
    <location>
        <begin position="76"/>
        <end position="94"/>
    </location>
</feature>
<evidence type="ECO:0000256" key="1">
    <source>
        <dbReference type="ARBA" id="ARBA00005775"/>
    </source>
</evidence>
<dbReference type="AlphaFoldDB" id="A0AAV3P5M8"/>
<dbReference type="PANTHER" id="PTHR23253:SF55">
    <property type="entry name" value="EUKARYOTIC TRANSLATION INITIATION FACTOR 4G-LIKE"/>
    <property type="match status" value="1"/>
</dbReference>
<dbReference type="SMART" id="SM00544">
    <property type="entry name" value="MA3"/>
    <property type="match status" value="1"/>
</dbReference>
<dbReference type="FunFam" id="1.25.40.180:FF:000034">
    <property type="entry name" value="Eukaryotic translation initiation factor 4G"/>
    <property type="match status" value="1"/>
</dbReference>
<feature type="region of interest" description="Disordered" evidence="7">
    <location>
        <begin position="680"/>
        <end position="703"/>
    </location>
</feature>
<evidence type="ECO:0000256" key="3">
    <source>
        <dbReference type="ARBA" id="ARBA00022845"/>
    </source>
</evidence>
<evidence type="ECO:0000256" key="5">
    <source>
        <dbReference type="ARBA" id="ARBA00067320"/>
    </source>
</evidence>
<evidence type="ECO:0000313" key="10">
    <source>
        <dbReference type="Proteomes" id="UP001454036"/>
    </source>
</evidence>
<feature type="compositionally biased region" description="Polar residues" evidence="7">
    <location>
        <begin position="113"/>
        <end position="124"/>
    </location>
</feature>
<comment type="similarity">
    <text evidence="1">Belongs to the eukaryotic initiation factor 4G family.</text>
</comment>
<dbReference type="PANTHER" id="PTHR23253">
    <property type="entry name" value="EUKARYOTIC TRANSLATION INITIATION FACTOR 4 GAMMA"/>
    <property type="match status" value="1"/>
</dbReference>
<sequence length="997" mass="111946">MYDVSSLVKTTTKYRLNNYLFLLQVETSNFMVNSINVSTNANETLSILVSTDQSDVESSNIGASRSGIPGEGDFSPSASPGKSSVKSQSNSKPTTYRVKNVTTKGKKNRKEMSQNTDTAGSTSDIMEFKGVDKKSESTISSESTGSFSRKGSSNFSERDTEAEMSSPKMENCTETEDSKLKHCIATMGKKYSRDFLLSLSQKVSNIPSNFRITYDLRQTLLDPKAVIPIDVSRNMISGWEQITEKPSGVLHPGSHGSGFTDDGRWNKSTKSVSPGFEPRTEVSHRSDTFGFRSGQGGARGNLRSPRNQVSVLPHLVSPGGNKGNAHDSECWQHASGLQKALSHVQVMHKAEKKYEIRKVSDAEEAKYRLLKAILNKLTPQNFERLFEQVKQVKIDNAETLSGVIAQIFDKALMEPTFCEMYARFCYHLAGELPDFIENDQKITFKRLLLNKCQEEFERGEREQAEADRDEGEDDVKQSDEEREEKRICARRRMLGNIRLIGELYKKKMLTERIMHECIQKLLRQYQNPEEEDIESLCKLMSTIGEMIDHPKATEYMDAYFEMMTNMSNNMKLSSRLRFMLKDAIDLRENKWQQRRKVEGPQKIEELHRDAAQERQASRMTRGSSFTPSRRGHPADFGHRRPPMFSPPSPQMSPVRVVLPPVRGIGTQDVRLEEKAPVDNRIRPVPLSPRPMDTQVSLGPSGGLAKGLSVRGPPVLPGPPQMDQHSSFGEFRGTPSSMNGYNSMAEWRPHGMNQEETTRFQGNSTRPSIYGQPHRQGHVHPLNSELMNPGHPPGRSVTGHLQRPATSNILSGKAHSEEHLNKMSMSAIKEFYSARDEKELIMCVKDLDTPSFHPAMISLWVNDSFEGGNCDRDLLSMLLVNLTKSREGILNINQLSDGFRLVLANLEDAVTDAPKAAVYLGRMFGRIVIENVISLSTIGRLLQQGGEKPFQLIRNGLGYEVLENALEVIKLENGESSLEEICKSSNLRLEEFRPPAPK</sequence>
<protein>
    <recommendedName>
        <fullName evidence="5">Eukaryotic translation initiation factor 4G</fullName>
    </recommendedName>
    <alternativeName>
        <fullName evidence="6">Protein synthesis initiation factor 4G</fullName>
    </alternativeName>
</protein>
<dbReference type="SUPFAM" id="SSF48371">
    <property type="entry name" value="ARM repeat"/>
    <property type="match status" value="2"/>
</dbReference>
<feature type="compositionally biased region" description="Low complexity" evidence="7">
    <location>
        <begin position="137"/>
        <end position="148"/>
    </location>
</feature>
<dbReference type="GO" id="GO:0003743">
    <property type="term" value="F:translation initiation factor activity"/>
    <property type="evidence" value="ECO:0007669"/>
    <property type="project" value="UniProtKB-KW"/>
</dbReference>
<feature type="compositionally biased region" description="Polar residues" evidence="7">
    <location>
        <begin position="617"/>
        <end position="627"/>
    </location>
</feature>
<dbReference type="EMBL" id="BAABME010000866">
    <property type="protein sequence ID" value="GAA0146046.1"/>
    <property type="molecule type" value="Genomic_DNA"/>
</dbReference>
<dbReference type="Pfam" id="PF02847">
    <property type="entry name" value="MA3"/>
    <property type="match status" value="1"/>
</dbReference>
<name>A0AAV3P5M8_LITER</name>
<feature type="domain" description="MI" evidence="8">
    <location>
        <begin position="818"/>
        <end position="942"/>
    </location>
</feature>
<feature type="region of interest" description="Disordered" evidence="7">
    <location>
        <begin position="459"/>
        <end position="482"/>
    </location>
</feature>
<proteinExistence type="inferred from homology"/>
<accession>A0AAV3P5M8</accession>
<keyword evidence="2 9" id="KW-0396">Initiation factor</keyword>
<dbReference type="GO" id="GO:0016281">
    <property type="term" value="C:eukaryotic translation initiation factor 4F complex"/>
    <property type="evidence" value="ECO:0007669"/>
    <property type="project" value="TreeGrafter"/>
</dbReference>
<gene>
    <name evidence="9" type="ORF">LIER_06088</name>
</gene>
<feature type="region of interest" description="Disordered" evidence="7">
    <location>
        <begin position="246"/>
        <end position="305"/>
    </location>
</feature>